<feature type="transmembrane region" description="Helical" evidence="1">
    <location>
        <begin position="95"/>
        <end position="116"/>
    </location>
</feature>
<feature type="transmembrane region" description="Helical" evidence="1">
    <location>
        <begin position="32"/>
        <end position="53"/>
    </location>
</feature>
<dbReference type="EMBL" id="PYLS01000005">
    <property type="protein sequence ID" value="PST83211.1"/>
    <property type="molecule type" value="Genomic_DNA"/>
</dbReference>
<feature type="transmembrane region" description="Helical" evidence="1">
    <location>
        <begin position="6"/>
        <end position="25"/>
    </location>
</feature>
<comment type="caution">
    <text evidence="2">The sequence shown here is derived from an EMBL/GenBank/DDBJ whole genome shotgun (WGS) entry which is preliminary data.</text>
</comment>
<dbReference type="Proteomes" id="UP000240912">
    <property type="component" value="Unassembled WGS sequence"/>
</dbReference>
<dbReference type="Pfam" id="PF10861">
    <property type="entry name" value="DUF2784"/>
    <property type="match status" value="1"/>
</dbReference>
<keyword evidence="3" id="KW-1185">Reference proteome</keyword>
<dbReference type="AlphaFoldDB" id="A0A2T3HLE3"/>
<protein>
    <submittedName>
        <fullName evidence="2">DUF2784 domain-containing protein</fullName>
    </submittedName>
</protein>
<accession>A0A2T3HLE3</accession>
<evidence type="ECO:0000256" key="1">
    <source>
        <dbReference type="SAM" id="Phobius"/>
    </source>
</evidence>
<keyword evidence="1" id="KW-0472">Membrane</keyword>
<reference evidence="2 3" key="1">
    <citation type="submission" date="2018-03" db="EMBL/GenBank/DDBJ databases">
        <authorList>
            <person name="Keele B.F."/>
        </authorList>
    </citation>
    <scope>NUCLEOTIDE SEQUENCE [LARGE SCALE GENOMIC DNA]</scope>
    <source>
        <strain evidence="2 3">YL28-9</strain>
    </source>
</reference>
<sequence length="121" mass="13879">MYAFLDFTLTVVHLLVICFNLFGWVWSRSRRLHLLVSGLTAASWLVLGIWYGLGYCPITDWQWQVKGHLGEQNLPASFITYWLNTVWRLNLPESLIDAGTAIGFFLALASSLYLYFSGRKT</sequence>
<keyword evidence="1" id="KW-1133">Transmembrane helix</keyword>
<keyword evidence="1" id="KW-0812">Transmembrane</keyword>
<dbReference type="RefSeq" id="WP_107215471.1">
    <property type="nucleotide sequence ID" value="NZ_KZ686269.1"/>
</dbReference>
<name>A0A2T3HLE3_9SPHI</name>
<evidence type="ECO:0000313" key="3">
    <source>
        <dbReference type="Proteomes" id="UP000240912"/>
    </source>
</evidence>
<dbReference type="OrthoDB" id="9813998at2"/>
<proteinExistence type="predicted"/>
<organism evidence="2 3">
    <name type="scientific">Pedobacter yulinensis</name>
    <dbReference type="NCBI Taxonomy" id="2126353"/>
    <lineage>
        <taxon>Bacteria</taxon>
        <taxon>Pseudomonadati</taxon>
        <taxon>Bacteroidota</taxon>
        <taxon>Sphingobacteriia</taxon>
        <taxon>Sphingobacteriales</taxon>
        <taxon>Sphingobacteriaceae</taxon>
        <taxon>Pedobacter</taxon>
    </lineage>
</organism>
<dbReference type="InterPro" id="IPR021218">
    <property type="entry name" value="DUF2784"/>
</dbReference>
<gene>
    <name evidence="2" type="ORF">C7T94_11475</name>
</gene>
<evidence type="ECO:0000313" key="2">
    <source>
        <dbReference type="EMBL" id="PST83211.1"/>
    </source>
</evidence>